<keyword evidence="2" id="KW-1185">Reference proteome</keyword>
<protein>
    <submittedName>
        <fullName evidence="1">Uncharacterized protein</fullName>
    </submittedName>
</protein>
<dbReference type="InterPro" id="IPR036390">
    <property type="entry name" value="WH_DNA-bd_sf"/>
</dbReference>
<dbReference type="Proteomes" id="UP000487268">
    <property type="component" value="Unassembled WGS sequence"/>
</dbReference>
<dbReference type="AlphaFoldDB" id="A0A7K0BRC9"/>
<evidence type="ECO:0000313" key="1">
    <source>
        <dbReference type="EMBL" id="MQY03740.1"/>
    </source>
</evidence>
<sequence length="205" mass="21782">MPNTPSTLSTPDTLNTLNSLTIKGLAQAAELSRATGTPEPELAARLEELAAAGLVRQRTGRISGWSVTPEGRAHRDELLRAELAEHGAHAAVEAAYTAFLPLNDEVKALCTRWQADRDETAARTALDGIDAALPSVLAPVLAGPAAALPRYGRYVARLAAAAERFRSGEPTALTAPRTESFHDIWMELHADLLATLGRTRTSADG</sequence>
<proteinExistence type="predicted"/>
<reference evidence="1 2" key="1">
    <citation type="submission" date="2019-10" db="EMBL/GenBank/DDBJ databases">
        <title>Actinomadura rubteroloni sp. nov. and Actinomadura macrotermitis sp. nov., isolated from the gut of fungus growing-termite Macrotermes natalensis.</title>
        <authorList>
            <person name="Benndorf R."/>
            <person name="Martin K."/>
            <person name="Kuefner M."/>
            <person name="De Beer W."/>
            <person name="Kaster A.-K."/>
            <person name="Vollmers J."/>
            <person name="Poulsen M."/>
            <person name="Beemelmanns C."/>
        </authorList>
    </citation>
    <scope>NUCLEOTIDE SEQUENCE [LARGE SCALE GENOMIC DNA]</scope>
    <source>
        <strain evidence="1 2">RB68</strain>
    </source>
</reference>
<accession>A0A7K0BRC9</accession>
<name>A0A7K0BRC9_9ACTN</name>
<dbReference type="RefSeq" id="WP_153531629.1">
    <property type="nucleotide sequence ID" value="NZ_WEGH01000001.1"/>
</dbReference>
<gene>
    <name evidence="1" type="ORF">ACRB68_17850</name>
</gene>
<evidence type="ECO:0000313" key="2">
    <source>
        <dbReference type="Proteomes" id="UP000487268"/>
    </source>
</evidence>
<organism evidence="1 2">
    <name type="scientific">Actinomadura macrotermitis</name>
    <dbReference type="NCBI Taxonomy" id="2585200"/>
    <lineage>
        <taxon>Bacteria</taxon>
        <taxon>Bacillati</taxon>
        <taxon>Actinomycetota</taxon>
        <taxon>Actinomycetes</taxon>
        <taxon>Streptosporangiales</taxon>
        <taxon>Thermomonosporaceae</taxon>
        <taxon>Actinomadura</taxon>
    </lineage>
</organism>
<dbReference type="SUPFAM" id="SSF46785">
    <property type="entry name" value="Winged helix' DNA-binding domain"/>
    <property type="match status" value="1"/>
</dbReference>
<dbReference type="OrthoDB" id="3568381at2"/>
<dbReference type="EMBL" id="WEGH01000001">
    <property type="protein sequence ID" value="MQY03740.1"/>
    <property type="molecule type" value="Genomic_DNA"/>
</dbReference>
<comment type="caution">
    <text evidence="1">The sequence shown here is derived from an EMBL/GenBank/DDBJ whole genome shotgun (WGS) entry which is preliminary data.</text>
</comment>